<dbReference type="GO" id="GO:0003887">
    <property type="term" value="F:DNA-directed DNA polymerase activity"/>
    <property type="evidence" value="ECO:0007669"/>
    <property type="project" value="UniProtKB-KW"/>
</dbReference>
<comment type="caution">
    <text evidence="9">The sequence shown here is derived from an EMBL/GenBank/DDBJ whole genome shotgun (WGS) entry which is preliminary data.</text>
</comment>
<name>A0A941IUP7_9ACTN</name>
<evidence type="ECO:0000313" key="10">
    <source>
        <dbReference type="Proteomes" id="UP000675781"/>
    </source>
</evidence>
<proteinExistence type="inferred from homology"/>
<organism evidence="9 10">
    <name type="scientific">Actinospica durhamensis</name>
    <dbReference type="NCBI Taxonomy" id="1508375"/>
    <lineage>
        <taxon>Bacteria</taxon>
        <taxon>Bacillati</taxon>
        <taxon>Actinomycetota</taxon>
        <taxon>Actinomycetes</taxon>
        <taxon>Catenulisporales</taxon>
        <taxon>Actinospicaceae</taxon>
        <taxon>Actinospica</taxon>
    </lineage>
</organism>
<reference evidence="9" key="1">
    <citation type="submission" date="2021-04" db="EMBL/GenBank/DDBJ databases">
        <title>Genome based classification of Actinospica acidithermotolerans sp. nov., an actinobacterium isolated from an Indonesian hot spring.</title>
        <authorList>
            <person name="Kusuma A.B."/>
            <person name="Putra K.E."/>
            <person name="Nafisah S."/>
            <person name="Loh J."/>
            <person name="Nouioui I."/>
            <person name="Goodfellow M."/>
        </authorList>
    </citation>
    <scope>NUCLEOTIDE SEQUENCE</scope>
    <source>
        <strain evidence="9">CSCA 57</strain>
    </source>
</reference>
<dbReference type="Gene3D" id="1.20.272.10">
    <property type="match status" value="1"/>
</dbReference>
<evidence type="ECO:0000256" key="6">
    <source>
        <dbReference type="ARBA" id="ARBA00034754"/>
    </source>
</evidence>
<keyword evidence="10" id="KW-1185">Reference proteome</keyword>
<accession>A0A941IUP7</accession>
<dbReference type="EMBL" id="JAGSOG010000112">
    <property type="protein sequence ID" value="MBR7835856.1"/>
    <property type="molecule type" value="Genomic_DNA"/>
</dbReference>
<dbReference type="SUPFAM" id="SSF48019">
    <property type="entry name" value="post-AAA+ oligomerization domain-like"/>
    <property type="match status" value="1"/>
</dbReference>
<comment type="similarity">
    <text evidence="6">Belongs to the DNA polymerase HolA subunit family.</text>
</comment>
<keyword evidence="5" id="KW-0239">DNA-directed DNA polymerase</keyword>
<protein>
    <recommendedName>
        <fullName evidence="1">DNA-directed DNA polymerase</fullName>
        <ecNumber evidence="1">2.7.7.7</ecNumber>
    </recommendedName>
</protein>
<dbReference type="RefSeq" id="WP_212530346.1">
    <property type="nucleotide sequence ID" value="NZ_JAGSOG010000112.1"/>
</dbReference>
<dbReference type="GO" id="GO:0009360">
    <property type="term" value="C:DNA polymerase III complex"/>
    <property type="evidence" value="ECO:0007669"/>
    <property type="project" value="TreeGrafter"/>
</dbReference>
<evidence type="ECO:0000256" key="7">
    <source>
        <dbReference type="ARBA" id="ARBA00049244"/>
    </source>
</evidence>
<evidence type="ECO:0000256" key="2">
    <source>
        <dbReference type="ARBA" id="ARBA00022679"/>
    </source>
</evidence>
<dbReference type="GO" id="GO:0006261">
    <property type="term" value="P:DNA-templated DNA replication"/>
    <property type="evidence" value="ECO:0007669"/>
    <property type="project" value="TreeGrafter"/>
</dbReference>
<dbReference type="Pfam" id="PF21694">
    <property type="entry name" value="DNA_pol3_delta_C"/>
    <property type="match status" value="1"/>
</dbReference>
<dbReference type="AlphaFoldDB" id="A0A941IUP7"/>
<evidence type="ECO:0000259" key="8">
    <source>
        <dbReference type="Pfam" id="PF21694"/>
    </source>
</evidence>
<dbReference type="InterPro" id="IPR027417">
    <property type="entry name" value="P-loop_NTPase"/>
</dbReference>
<dbReference type="GO" id="GO:0003677">
    <property type="term" value="F:DNA binding"/>
    <property type="evidence" value="ECO:0007669"/>
    <property type="project" value="InterPro"/>
</dbReference>
<evidence type="ECO:0000256" key="4">
    <source>
        <dbReference type="ARBA" id="ARBA00022705"/>
    </source>
</evidence>
<dbReference type="InterPro" id="IPR008921">
    <property type="entry name" value="DNA_pol3_clamp-load_cplx_C"/>
</dbReference>
<keyword evidence="4" id="KW-0235">DNA replication</keyword>
<keyword evidence="2 9" id="KW-0808">Transferase</keyword>
<dbReference type="PANTHER" id="PTHR34388:SF1">
    <property type="entry name" value="DNA POLYMERASE III SUBUNIT DELTA"/>
    <property type="match status" value="1"/>
</dbReference>
<dbReference type="PANTHER" id="PTHR34388">
    <property type="entry name" value="DNA POLYMERASE III SUBUNIT DELTA"/>
    <property type="match status" value="1"/>
</dbReference>
<dbReference type="NCBIfam" id="TIGR01128">
    <property type="entry name" value="holA"/>
    <property type="match status" value="1"/>
</dbReference>
<evidence type="ECO:0000313" key="9">
    <source>
        <dbReference type="EMBL" id="MBR7835856.1"/>
    </source>
</evidence>
<evidence type="ECO:0000256" key="5">
    <source>
        <dbReference type="ARBA" id="ARBA00022932"/>
    </source>
</evidence>
<comment type="catalytic activity">
    <reaction evidence="7">
        <text>DNA(n) + a 2'-deoxyribonucleoside 5'-triphosphate = DNA(n+1) + diphosphate</text>
        <dbReference type="Rhea" id="RHEA:22508"/>
        <dbReference type="Rhea" id="RHEA-COMP:17339"/>
        <dbReference type="Rhea" id="RHEA-COMP:17340"/>
        <dbReference type="ChEBI" id="CHEBI:33019"/>
        <dbReference type="ChEBI" id="CHEBI:61560"/>
        <dbReference type="ChEBI" id="CHEBI:173112"/>
        <dbReference type="EC" id="2.7.7.7"/>
    </reaction>
</comment>
<dbReference type="Proteomes" id="UP000675781">
    <property type="component" value="Unassembled WGS sequence"/>
</dbReference>
<dbReference type="SUPFAM" id="SSF52540">
    <property type="entry name" value="P-loop containing nucleoside triphosphate hydrolases"/>
    <property type="match status" value="1"/>
</dbReference>
<dbReference type="EC" id="2.7.7.7" evidence="1"/>
<sequence>MTVPPLTLVTGPEELLADRAVAEVVNAARAADPAVEICDTAPGQLAPGGFAELVSPSLFGEAKVVVLRGVQDLTPEQTTEVTRYLADPADTTVLVLVHTGGNKGKALLDAVRKHKPNVVDCPKLSKPGDRVGFVKNEFRRAKRSVTDEAARALSDAIGSDLRELAAAVSQLAADTEGTIDESVVARYYQGRAEVSGFTIADLAIEGKRYEALEQLRFALDTGVAPVLIVSALATGLRRLGKVASAGNAARDLGLPPWQVDKLRKQARSWNPPRLAAALRAVAAADAAVKGAGADPGYALEKLVLTL</sequence>
<feature type="domain" description="DNA polymerase III delta subunit-like C-terminal" evidence="8">
    <location>
        <begin position="197"/>
        <end position="305"/>
    </location>
</feature>
<evidence type="ECO:0000256" key="3">
    <source>
        <dbReference type="ARBA" id="ARBA00022695"/>
    </source>
</evidence>
<dbReference type="InterPro" id="IPR005790">
    <property type="entry name" value="DNA_polIII_delta"/>
</dbReference>
<dbReference type="InterPro" id="IPR048466">
    <property type="entry name" value="DNA_pol3_delta-like_C"/>
</dbReference>
<evidence type="ECO:0000256" key="1">
    <source>
        <dbReference type="ARBA" id="ARBA00012417"/>
    </source>
</evidence>
<dbReference type="Gene3D" id="3.40.50.300">
    <property type="entry name" value="P-loop containing nucleotide triphosphate hydrolases"/>
    <property type="match status" value="1"/>
</dbReference>
<gene>
    <name evidence="9" type="primary">holA</name>
    <name evidence="9" type="ORF">KDL01_21460</name>
</gene>
<keyword evidence="3 9" id="KW-0548">Nucleotidyltransferase</keyword>